<reference evidence="1 2" key="1">
    <citation type="journal article" date="2015" name="Genome Biol. Evol.">
        <title>Comparative Genomics of a Bacterivorous Green Alga Reveals Evolutionary Causalities and Consequences of Phago-Mixotrophic Mode of Nutrition.</title>
        <authorList>
            <person name="Burns J.A."/>
            <person name="Paasch A."/>
            <person name="Narechania A."/>
            <person name="Kim E."/>
        </authorList>
    </citation>
    <scope>NUCLEOTIDE SEQUENCE [LARGE SCALE GENOMIC DNA]</scope>
    <source>
        <strain evidence="1 2">PLY_AMNH</strain>
    </source>
</reference>
<dbReference type="AlphaFoldDB" id="A0AAE0BQB4"/>
<dbReference type="EMBL" id="LGRX02033826">
    <property type="protein sequence ID" value="KAK3239787.1"/>
    <property type="molecule type" value="Genomic_DNA"/>
</dbReference>
<comment type="caution">
    <text evidence="1">The sequence shown here is derived from an EMBL/GenBank/DDBJ whole genome shotgun (WGS) entry which is preliminary data.</text>
</comment>
<accession>A0AAE0BQB4</accession>
<organism evidence="1 2">
    <name type="scientific">Cymbomonas tetramitiformis</name>
    <dbReference type="NCBI Taxonomy" id="36881"/>
    <lineage>
        <taxon>Eukaryota</taxon>
        <taxon>Viridiplantae</taxon>
        <taxon>Chlorophyta</taxon>
        <taxon>Pyramimonadophyceae</taxon>
        <taxon>Pyramimonadales</taxon>
        <taxon>Pyramimonadaceae</taxon>
        <taxon>Cymbomonas</taxon>
    </lineage>
</organism>
<protein>
    <submittedName>
        <fullName evidence="1">Uncharacterized protein</fullName>
    </submittedName>
</protein>
<gene>
    <name evidence="1" type="ORF">CYMTET_50317</name>
</gene>
<evidence type="ECO:0000313" key="2">
    <source>
        <dbReference type="Proteomes" id="UP001190700"/>
    </source>
</evidence>
<keyword evidence="2" id="KW-1185">Reference proteome</keyword>
<sequence>MKINLRCVVNPSADYVMVHEDAIPKTEIRAASEEILKGEVHQEFQDGFGKCPMAIRHLSPPCRTLDARSDVGKVLYQVSHFGGTTVTGKRQKQGAALALAFKSFEGAPAQRAVLERVRDHARRFGVAPPTSCEPLIYCGLPTEEECRGGALEYGGRLYSDGLKYRWMSYSRPVGGKQNFHADGNGQDADTLLAVLGSEASDEDGRVPSAVFMLADARKPPFSGEFLLVPCIPGTALHPLSSGLPWVHITMNWSGLSVSLSGTC</sequence>
<name>A0AAE0BQB4_9CHLO</name>
<proteinExistence type="predicted"/>
<dbReference type="Proteomes" id="UP001190700">
    <property type="component" value="Unassembled WGS sequence"/>
</dbReference>
<evidence type="ECO:0000313" key="1">
    <source>
        <dbReference type="EMBL" id="KAK3239787.1"/>
    </source>
</evidence>